<feature type="compositionally biased region" description="Polar residues" evidence="1">
    <location>
        <begin position="206"/>
        <end position="222"/>
    </location>
</feature>
<dbReference type="EMBL" id="JBBJBU010000002">
    <property type="protein sequence ID" value="KAK7206724.1"/>
    <property type="molecule type" value="Genomic_DNA"/>
</dbReference>
<feature type="compositionally biased region" description="Polar residues" evidence="1">
    <location>
        <begin position="241"/>
        <end position="257"/>
    </location>
</feature>
<dbReference type="Proteomes" id="UP001498771">
    <property type="component" value="Unassembled WGS sequence"/>
</dbReference>
<feature type="compositionally biased region" description="Polar residues" evidence="1">
    <location>
        <begin position="275"/>
        <end position="288"/>
    </location>
</feature>
<protein>
    <submittedName>
        <fullName evidence="2">Uncharacterized protein</fullName>
    </submittedName>
</protein>
<sequence length="454" mass="50074">MNWIGGNRSVAAANTGLFGRANSRRSNESLNDLGSSTTFGARARERRRQKSNFQKAARAKSNLRGSESAEDSFQESQSKRRKIEFEINQGIKPTDSKKGGQTDDEMTETEVTTRLLEKLGRARIELSNAEISAEIANESAETSPNTSFSSTRSVEERKKMLLELEDWAAISMVFYCVFGFDAEVSGAKVDIIQDRDYRAPKVSRPRVSTSPGTPWKTRNTAEFNKPKGRSPFVMSYKPSRALSSSPSPNDPVTSRRSMSAPAGDSPGEQDESHSSSKYNDPSFFANTERSGEEYSDTRASRTWNFDADESALGDQEEILFTPANSLPGSQSDGVEVHPMPAARAAEKSAWTESFASDLHIQSANASRPDTTQVPKEAQDDWDEYMHQGRSRNESPVARAEDGQACVTPVAPRAPGSLMESPYWVSIQADNQDEFGQKSGDGSDADDYEWKDFLS</sequence>
<gene>
    <name evidence="2" type="ORF">BZA70DRAFT_288188</name>
</gene>
<reference evidence="2 3" key="1">
    <citation type="submission" date="2024-03" db="EMBL/GenBank/DDBJ databases">
        <title>Genome-scale model development and genomic sequencing of the oleaginous clade Lipomyces.</title>
        <authorList>
            <consortium name="Lawrence Berkeley National Laboratory"/>
            <person name="Czajka J.J."/>
            <person name="Han Y."/>
            <person name="Kim J."/>
            <person name="Mondo S.J."/>
            <person name="Hofstad B.A."/>
            <person name="Robles A."/>
            <person name="Haridas S."/>
            <person name="Riley R."/>
            <person name="LaButti K."/>
            <person name="Pangilinan J."/>
            <person name="Andreopoulos W."/>
            <person name="Lipzen A."/>
            <person name="Yan J."/>
            <person name="Wang M."/>
            <person name="Ng V."/>
            <person name="Grigoriev I.V."/>
            <person name="Spatafora J.W."/>
            <person name="Magnuson J.K."/>
            <person name="Baker S.E."/>
            <person name="Pomraning K.R."/>
        </authorList>
    </citation>
    <scope>NUCLEOTIDE SEQUENCE [LARGE SCALE GENOMIC DNA]</scope>
    <source>
        <strain evidence="2 3">Phaff 52-87</strain>
    </source>
</reference>
<keyword evidence="3" id="KW-1185">Reference proteome</keyword>
<feature type="compositionally biased region" description="Polar residues" evidence="1">
    <location>
        <begin position="28"/>
        <end position="39"/>
    </location>
</feature>
<comment type="caution">
    <text evidence="2">The sequence shown here is derived from an EMBL/GenBank/DDBJ whole genome shotgun (WGS) entry which is preliminary data.</text>
</comment>
<feature type="region of interest" description="Disordered" evidence="1">
    <location>
        <begin position="386"/>
        <end position="454"/>
    </location>
</feature>
<evidence type="ECO:0000313" key="2">
    <source>
        <dbReference type="EMBL" id="KAK7206724.1"/>
    </source>
</evidence>
<feature type="region of interest" description="Disordered" evidence="1">
    <location>
        <begin position="200"/>
        <end position="302"/>
    </location>
</feature>
<feature type="compositionally biased region" description="Basic and acidic residues" evidence="1">
    <location>
        <begin position="289"/>
        <end position="299"/>
    </location>
</feature>
<dbReference type="GeneID" id="90039527"/>
<name>A0ABR1FA40_9ASCO</name>
<organism evidence="2 3">
    <name type="scientific">Myxozyma melibiosi</name>
    <dbReference type="NCBI Taxonomy" id="54550"/>
    <lineage>
        <taxon>Eukaryota</taxon>
        <taxon>Fungi</taxon>
        <taxon>Dikarya</taxon>
        <taxon>Ascomycota</taxon>
        <taxon>Saccharomycotina</taxon>
        <taxon>Lipomycetes</taxon>
        <taxon>Lipomycetales</taxon>
        <taxon>Lipomycetaceae</taxon>
        <taxon>Myxozyma</taxon>
    </lineage>
</organism>
<proteinExistence type="predicted"/>
<feature type="region of interest" description="Disordered" evidence="1">
    <location>
        <begin position="1"/>
        <end position="109"/>
    </location>
</feature>
<accession>A0ABR1FA40</accession>
<evidence type="ECO:0000256" key="1">
    <source>
        <dbReference type="SAM" id="MobiDB-lite"/>
    </source>
</evidence>
<evidence type="ECO:0000313" key="3">
    <source>
        <dbReference type="Proteomes" id="UP001498771"/>
    </source>
</evidence>
<dbReference type="RefSeq" id="XP_064769757.1">
    <property type="nucleotide sequence ID" value="XM_064914015.1"/>
</dbReference>